<feature type="region of interest" description="Disordered" evidence="1">
    <location>
        <begin position="323"/>
        <end position="344"/>
    </location>
</feature>
<evidence type="ECO:0000259" key="2">
    <source>
        <dbReference type="Pfam" id="PF08401"/>
    </source>
</evidence>
<gene>
    <name evidence="3" type="ORF">H9X83_08050</name>
</gene>
<comment type="caution">
    <text evidence="3">The sequence shown here is derived from an EMBL/GenBank/DDBJ whole genome shotgun (WGS) entry which is preliminary data.</text>
</comment>
<dbReference type="InterPro" id="IPR013610">
    <property type="entry name" value="ArdC_N"/>
</dbReference>
<dbReference type="Proteomes" id="UP000729290">
    <property type="component" value="Unassembled WGS sequence"/>
</dbReference>
<evidence type="ECO:0000313" key="4">
    <source>
        <dbReference type="Proteomes" id="UP000729290"/>
    </source>
</evidence>
<keyword evidence="4" id="KW-1185">Reference proteome</keyword>
<feature type="domain" description="N-terminal" evidence="2">
    <location>
        <begin position="15"/>
        <end position="136"/>
    </location>
</feature>
<accession>A0ABS2GBX8</accession>
<protein>
    <recommendedName>
        <fullName evidence="2">N-terminal domain-containing protein</fullName>
    </recommendedName>
</protein>
<dbReference type="RefSeq" id="WP_205133856.1">
    <property type="nucleotide sequence ID" value="NZ_JACSNT010000009.1"/>
</dbReference>
<name>A0ABS2GBX8_9FIRM</name>
<dbReference type="Pfam" id="PF08401">
    <property type="entry name" value="ArdcN"/>
    <property type="match status" value="1"/>
</dbReference>
<organism evidence="3 4">
    <name type="scientific">Anaerotignum lactatifermentans</name>
    <dbReference type="NCBI Taxonomy" id="160404"/>
    <lineage>
        <taxon>Bacteria</taxon>
        <taxon>Bacillati</taxon>
        <taxon>Bacillota</taxon>
        <taxon>Clostridia</taxon>
        <taxon>Lachnospirales</taxon>
        <taxon>Anaerotignaceae</taxon>
        <taxon>Anaerotignum</taxon>
    </lineage>
</organism>
<sequence>MAKQMNAQSQFDRVTEITKQLEEGIQNLFESDKFKTWLTTMSRFHDYSLNNTLPIASQKPDATLVAGYTSWQKNFGRQVNKGEKAIRILAPAPYKKKAEVDKVDPATGVILTNPDGSSVKETKEIVVPAFKVVSVFDVSQTDGRELPSLGVNELTGDVAQYDRFFEALKLSCPVPIAFEEIATGAKGYFHTVENRIAIQQDMSQVQTIKTAIHEMAHQKLHSIDPQEAPAEEPKLTRNSKEVEAESVAYTVCQHYGIETSDYSFAYIAGWSKGKDTPELKASLNRIRVAANEMITEIDGHMAELEKAMEQTEERNSVLADLHAKAEDRSLPHIPHKSKAKEEIR</sequence>
<evidence type="ECO:0000313" key="3">
    <source>
        <dbReference type="EMBL" id="MBM6878113.1"/>
    </source>
</evidence>
<dbReference type="EMBL" id="JACSNV010000010">
    <property type="protein sequence ID" value="MBM6878113.1"/>
    <property type="molecule type" value="Genomic_DNA"/>
</dbReference>
<proteinExistence type="predicted"/>
<evidence type="ECO:0000256" key="1">
    <source>
        <dbReference type="SAM" id="MobiDB-lite"/>
    </source>
</evidence>
<reference evidence="3 4" key="1">
    <citation type="journal article" date="2021" name="Sci. Rep.">
        <title>The distribution of antibiotic resistance genes in chicken gut microbiota commensals.</title>
        <authorList>
            <person name="Juricova H."/>
            <person name="Matiasovicova J."/>
            <person name="Kubasova T."/>
            <person name="Cejkova D."/>
            <person name="Rychlik I."/>
        </authorList>
    </citation>
    <scope>NUCLEOTIDE SEQUENCE [LARGE SCALE GENOMIC DNA]</scope>
    <source>
        <strain evidence="3 4">An431b</strain>
    </source>
</reference>